<accession>A0ABQ3EZ25</accession>
<reference evidence="2" key="1">
    <citation type="journal article" date="2019" name="Int. J. Syst. Evol. Microbiol.">
        <title>The Global Catalogue of Microorganisms (GCM) 10K type strain sequencing project: providing services to taxonomists for standard genome sequencing and annotation.</title>
        <authorList>
            <consortium name="The Broad Institute Genomics Platform"/>
            <consortium name="The Broad Institute Genome Sequencing Center for Infectious Disease"/>
            <person name="Wu L."/>
            <person name="Ma J."/>
        </authorList>
    </citation>
    <scope>NUCLEOTIDE SEQUENCE [LARGE SCALE GENOMIC DNA]</scope>
    <source>
        <strain evidence="2">JCM 4738</strain>
    </source>
</reference>
<dbReference type="Proteomes" id="UP000642673">
    <property type="component" value="Unassembled WGS sequence"/>
</dbReference>
<proteinExistence type="predicted"/>
<protein>
    <submittedName>
        <fullName evidence="1">Uncharacterized protein</fullName>
    </submittedName>
</protein>
<comment type="caution">
    <text evidence="1">The sequence shown here is derived from an EMBL/GenBank/DDBJ whole genome shotgun (WGS) entry which is preliminary data.</text>
</comment>
<evidence type="ECO:0000313" key="2">
    <source>
        <dbReference type="Proteomes" id="UP000642673"/>
    </source>
</evidence>
<gene>
    <name evidence="1" type="ORF">GCM10010347_52750</name>
</gene>
<dbReference type="EMBL" id="BMVP01000013">
    <property type="protein sequence ID" value="GHB75742.1"/>
    <property type="molecule type" value="Genomic_DNA"/>
</dbReference>
<dbReference type="RefSeq" id="WP_190186718.1">
    <property type="nucleotide sequence ID" value="NZ_BMVP01000013.1"/>
</dbReference>
<organism evidence="1 2">
    <name type="scientific">Streptomyces cirratus</name>
    <dbReference type="NCBI Taxonomy" id="68187"/>
    <lineage>
        <taxon>Bacteria</taxon>
        <taxon>Bacillati</taxon>
        <taxon>Actinomycetota</taxon>
        <taxon>Actinomycetes</taxon>
        <taxon>Kitasatosporales</taxon>
        <taxon>Streptomycetaceae</taxon>
        <taxon>Streptomyces</taxon>
    </lineage>
</organism>
<sequence>MHAESAPTTPYGVQGAVLEGRVVCGACGEPCLYAPAGPGAYLCGSGCQPAVPAAELEQRVGRAVMERLYSPGGLVRMAAAQELLHGLGVELAYPVPVSARHAVHQWSHDFDRDTRRSTVSDALLAVVVGPAPQGDSGGEVRLFFAWRRPRADPHGPGTI</sequence>
<keyword evidence="2" id="KW-1185">Reference proteome</keyword>
<name>A0ABQ3EZ25_9ACTN</name>
<evidence type="ECO:0000313" key="1">
    <source>
        <dbReference type="EMBL" id="GHB75742.1"/>
    </source>
</evidence>